<keyword evidence="2" id="KW-1185">Reference proteome</keyword>
<dbReference type="Pfam" id="PF11358">
    <property type="entry name" value="DUF3158"/>
    <property type="match status" value="1"/>
</dbReference>
<gene>
    <name evidence="1" type="ORF">EKN56_12845</name>
</gene>
<dbReference type="Proteomes" id="UP000293154">
    <property type="component" value="Chromosome"/>
</dbReference>
<dbReference type="RefSeq" id="WP_130592141.1">
    <property type="nucleotide sequence ID" value="NZ_CP034752.1"/>
</dbReference>
<evidence type="ECO:0000313" key="1">
    <source>
        <dbReference type="EMBL" id="QBH97204.1"/>
    </source>
</evidence>
<proteinExistence type="predicted"/>
<dbReference type="AlphaFoldDB" id="A0A411WLW3"/>
<name>A0A411WLW3_9GAMM</name>
<accession>A0A411WLW3</accession>
<sequence length="174" mass="19684">MSDLSKAPDLSKAEYRALAYEDYNSIAYKSSLKGLLKGKGELDLLAQDALDARVVLMQLQTQILQRAWRFPIRYLPLILCRGPARSGANFLRWRNQENNRSGTLAWGEHLQSLAISAPVRSALLAIEHDRIIFNMQMSIVTFIIRQTRECSEKILSANSLAKSLPISPSQNLRR</sequence>
<evidence type="ECO:0000313" key="2">
    <source>
        <dbReference type="Proteomes" id="UP000293154"/>
    </source>
</evidence>
<dbReference type="OrthoDB" id="5681777at2"/>
<dbReference type="InterPro" id="IPR021502">
    <property type="entry name" value="DUF3158"/>
</dbReference>
<dbReference type="EMBL" id="CP034752">
    <property type="protein sequence ID" value="QBH97204.1"/>
    <property type="molecule type" value="Genomic_DNA"/>
</dbReference>
<dbReference type="KEGG" id="prag:EKN56_12845"/>
<protein>
    <submittedName>
        <fullName evidence="1">DUF3158 family protein</fullName>
    </submittedName>
</protein>
<organism evidence="1 2">
    <name type="scientific">Limnobaculum zhutongyuii</name>
    <dbReference type="NCBI Taxonomy" id="2498113"/>
    <lineage>
        <taxon>Bacteria</taxon>
        <taxon>Pseudomonadati</taxon>
        <taxon>Pseudomonadota</taxon>
        <taxon>Gammaproteobacteria</taxon>
        <taxon>Enterobacterales</taxon>
        <taxon>Budviciaceae</taxon>
        <taxon>Limnobaculum</taxon>
    </lineage>
</organism>
<reference evidence="1 2" key="1">
    <citation type="submission" date="2019-03" db="EMBL/GenBank/DDBJ databases">
        <title>Pragia sp. nov. isolated from the gut tract of Carduelis flavirostris.</title>
        <authorList>
            <person name="Ge Y."/>
        </authorList>
    </citation>
    <scope>NUCLEOTIDE SEQUENCE [LARGE SCALE GENOMIC DNA]</scope>
    <source>
        <strain evidence="1 2">CF-458</strain>
    </source>
</reference>